<evidence type="ECO:0000256" key="5">
    <source>
        <dbReference type="ARBA" id="ARBA00023242"/>
    </source>
</evidence>
<evidence type="ECO:0000256" key="1">
    <source>
        <dbReference type="ARBA" id="ARBA00004123"/>
    </source>
</evidence>
<name>J4I1Y4_9APHY</name>
<dbReference type="InterPro" id="IPR003021">
    <property type="entry name" value="Rad1_Rec1_Rad17"/>
</dbReference>
<evidence type="ECO:0008006" key="9">
    <source>
        <dbReference type="Google" id="ProtNLM"/>
    </source>
</evidence>
<dbReference type="SUPFAM" id="SSF55979">
    <property type="entry name" value="DNA clamp"/>
    <property type="match status" value="1"/>
</dbReference>
<evidence type="ECO:0000256" key="3">
    <source>
        <dbReference type="ARBA" id="ARBA00022763"/>
    </source>
</evidence>
<gene>
    <name evidence="7" type="ORF">FIBRA_08025</name>
</gene>
<dbReference type="Pfam" id="PF02144">
    <property type="entry name" value="Rad1"/>
    <property type="match status" value="1"/>
</dbReference>
<dbReference type="HOGENOM" id="CLU_035332_1_0_1"/>
<evidence type="ECO:0000256" key="2">
    <source>
        <dbReference type="ARBA" id="ARBA00010991"/>
    </source>
</evidence>
<comment type="subcellular location">
    <subcellularLocation>
        <location evidence="1">Nucleus</location>
    </subcellularLocation>
</comment>
<evidence type="ECO:0000256" key="6">
    <source>
        <dbReference type="SAM" id="MobiDB-lite"/>
    </source>
</evidence>
<dbReference type="GO" id="GO:0006281">
    <property type="term" value="P:DNA repair"/>
    <property type="evidence" value="ECO:0007669"/>
    <property type="project" value="UniProtKB-KW"/>
</dbReference>
<organism evidence="7 8">
    <name type="scientific">Fibroporia radiculosa</name>
    <dbReference type="NCBI Taxonomy" id="599839"/>
    <lineage>
        <taxon>Eukaryota</taxon>
        <taxon>Fungi</taxon>
        <taxon>Dikarya</taxon>
        <taxon>Basidiomycota</taxon>
        <taxon>Agaricomycotina</taxon>
        <taxon>Agaricomycetes</taxon>
        <taxon>Polyporales</taxon>
        <taxon>Fibroporiaceae</taxon>
        <taxon>Fibroporia</taxon>
    </lineage>
</organism>
<dbReference type="EMBL" id="HE797206">
    <property type="protein sequence ID" value="CCM05792.1"/>
    <property type="molecule type" value="Genomic_DNA"/>
</dbReference>
<feature type="compositionally biased region" description="Basic and acidic residues" evidence="6">
    <location>
        <begin position="126"/>
        <end position="140"/>
    </location>
</feature>
<dbReference type="Proteomes" id="UP000006352">
    <property type="component" value="Unassembled WGS sequence"/>
</dbReference>
<keyword evidence="4" id="KW-0234">DNA repair</keyword>
<dbReference type="PRINTS" id="PR01245">
    <property type="entry name" value="RAD1REC1"/>
</dbReference>
<dbReference type="Gene3D" id="3.70.10.10">
    <property type="match status" value="2"/>
</dbReference>
<comment type="similarity">
    <text evidence="2">Belongs to the rad1 family.</text>
</comment>
<dbReference type="GO" id="GO:0000077">
    <property type="term" value="P:DNA damage checkpoint signaling"/>
    <property type="evidence" value="ECO:0007669"/>
    <property type="project" value="InterPro"/>
</dbReference>
<proteinExistence type="inferred from homology"/>
<dbReference type="PANTHER" id="PTHR10870:SF0">
    <property type="entry name" value="CELL CYCLE CHECKPOINT PROTEIN RAD1"/>
    <property type="match status" value="1"/>
</dbReference>
<dbReference type="GO" id="GO:0030896">
    <property type="term" value="C:checkpoint clamp complex"/>
    <property type="evidence" value="ECO:0007669"/>
    <property type="project" value="TreeGrafter"/>
</dbReference>
<evidence type="ECO:0000313" key="8">
    <source>
        <dbReference type="Proteomes" id="UP000006352"/>
    </source>
</evidence>
<evidence type="ECO:0000313" key="7">
    <source>
        <dbReference type="EMBL" id="CCM05792.1"/>
    </source>
</evidence>
<dbReference type="GeneID" id="24100703"/>
<protein>
    <recommendedName>
        <fullName evidence="9">Rad1-domain-containing protein</fullName>
    </recommendedName>
</protein>
<reference evidence="7 8" key="1">
    <citation type="journal article" date="2012" name="Appl. Environ. Microbiol.">
        <title>Short-read sequencing for genomic analysis of the brown rot fungus Fibroporia radiculosa.</title>
        <authorList>
            <person name="Tang J.D."/>
            <person name="Perkins A.D."/>
            <person name="Sonstegard T.S."/>
            <person name="Schroeder S.G."/>
            <person name="Burgess S.C."/>
            <person name="Diehl S.V."/>
        </authorList>
    </citation>
    <scope>NUCLEOTIDE SEQUENCE [LARGE SCALE GENOMIC DNA]</scope>
    <source>
        <strain evidence="7 8">TFFH 294</strain>
    </source>
</reference>
<dbReference type="InParanoid" id="J4I1Y4"/>
<keyword evidence="5" id="KW-0539">Nucleus</keyword>
<sequence length="359" mass="39760">MPDDGADEEQDKVLIASVNDVRYLIALLRGVGFANRAVMSVAENGLSVAVEESRTLLATAYIFKGLFNEFNYHPELPQDAGDHDEQEQEVPNISFEIQLQTLIECMNIFGTAGGSAIPSGNKYRRWHQDANSDNENDRGEGASNRSNNRSNKTPANGRIDQYFGHEKGTGMRLTYAGSGFPLTLLIAEDSNGPTATCEITTFEADPMLSLDFLEYPTVMKIILKSSWLRDALSEIDQSCEKLTIICNPPPPAGRSAKIVAPPRLRLQAVGNFGSVEMDYPSDKEVLESCECDEQVSFSYRFSHISRTQRALQSSTKTSLRINEEGLLSLQLLMPTPRTRESGSSDGFIEFRCLPLDEEI</sequence>
<dbReference type="OrthoDB" id="337581at2759"/>
<dbReference type="PANTHER" id="PTHR10870">
    <property type="entry name" value="CELL CYCLE CHECKPOINT PROTEIN RAD1"/>
    <property type="match status" value="1"/>
</dbReference>
<feature type="region of interest" description="Disordered" evidence="6">
    <location>
        <begin position="120"/>
        <end position="159"/>
    </location>
</feature>
<accession>J4I1Y4</accession>
<dbReference type="FunCoup" id="J4I1Y4">
    <property type="interactions" value="475"/>
</dbReference>
<keyword evidence="8" id="KW-1185">Reference proteome</keyword>
<dbReference type="RefSeq" id="XP_012185075.1">
    <property type="nucleotide sequence ID" value="XM_012329685.1"/>
</dbReference>
<dbReference type="InterPro" id="IPR046938">
    <property type="entry name" value="DNA_clamp_sf"/>
</dbReference>
<feature type="compositionally biased region" description="Polar residues" evidence="6">
    <location>
        <begin position="143"/>
        <end position="154"/>
    </location>
</feature>
<dbReference type="AlphaFoldDB" id="J4I1Y4"/>
<keyword evidence="3" id="KW-0227">DNA damage</keyword>
<dbReference type="STRING" id="599839.J4I1Y4"/>
<evidence type="ECO:0000256" key="4">
    <source>
        <dbReference type="ARBA" id="ARBA00023204"/>
    </source>
</evidence>